<dbReference type="GeneID" id="7448412"/>
<keyword evidence="1" id="KW-0732">Signal</keyword>
<evidence type="ECO:0000313" key="2">
    <source>
        <dbReference type="EMBL" id="EED91060.1"/>
    </source>
</evidence>
<evidence type="ECO:0000256" key="1">
    <source>
        <dbReference type="SAM" id="SignalP"/>
    </source>
</evidence>
<accession>B8C558</accession>
<proteinExistence type="predicted"/>
<dbReference type="AlphaFoldDB" id="B8C558"/>
<dbReference type="KEGG" id="tps:THAPSDRAFT_5959"/>
<dbReference type="eggNOG" id="ENOG502ST5K">
    <property type="taxonomic scope" value="Eukaryota"/>
</dbReference>
<gene>
    <name evidence="2" type="ORF">THAPSDRAFT_5959</name>
</gene>
<dbReference type="PaxDb" id="35128-Thaps5959"/>
<reference evidence="2 3" key="1">
    <citation type="journal article" date="2004" name="Science">
        <title>The genome of the diatom Thalassiosira pseudonana: ecology, evolution, and metabolism.</title>
        <authorList>
            <person name="Armbrust E.V."/>
            <person name="Berges J.A."/>
            <person name="Bowler C."/>
            <person name="Green B.R."/>
            <person name="Martinez D."/>
            <person name="Putnam N.H."/>
            <person name="Zhou S."/>
            <person name="Allen A.E."/>
            <person name="Apt K.E."/>
            <person name="Bechner M."/>
            <person name="Brzezinski M.A."/>
            <person name="Chaal B.K."/>
            <person name="Chiovitti A."/>
            <person name="Davis A.K."/>
            <person name="Demarest M.S."/>
            <person name="Detter J.C."/>
            <person name="Glavina T."/>
            <person name="Goodstein D."/>
            <person name="Hadi M.Z."/>
            <person name="Hellsten U."/>
            <person name="Hildebrand M."/>
            <person name="Jenkins B.D."/>
            <person name="Jurka J."/>
            <person name="Kapitonov V.V."/>
            <person name="Kroger N."/>
            <person name="Lau W.W."/>
            <person name="Lane T.W."/>
            <person name="Larimer F.W."/>
            <person name="Lippmeier J.C."/>
            <person name="Lucas S."/>
            <person name="Medina M."/>
            <person name="Montsant A."/>
            <person name="Obornik M."/>
            <person name="Parker M.S."/>
            <person name="Palenik B."/>
            <person name="Pazour G.J."/>
            <person name="Richardson P.M."/>
            <person name="Rynearson T.A."/>
            <person name="Saito M.A."/>
            <person name="Schwartz D.C."/>
            <person name="Thamatrakoln K."/>
            <person name="Valentin K."/>
            <person name="Vardi A."/>
            <person name="Wilkerson F.P."/>
            <person name="Rokhsar D.S."/>
        </authorList>
    </citation>
    <scope>NUCLEOTIDE SEQUENCE [LARGE SCALE GENOMIC DNA]</scope>
    <source>
        <strain evidence="2 3">CCMP1335</strain>
    </source>
</reference>
<protein>
    <submittedName>
        <fullName evidence="2">Uncharacterized protein</fullName>
    </submittedName>
</protein>
<organism evidence="2 3">
    <name type="scientific">Thalassiosira pseudonana</name>
    <name type="common">Marine diatom</name>
    <name type="synonym">Cyclotella nana</name>
    <dbReference type="NCBI Taxonomy" id="35128"/>
    <lineage>
        <taxon>Eukaryota</taxon>
        <taxon>Sar</taxon>
        <taxon>Stramenopiles</taxon>
        <taxon>Ochrophyta</taxon>
        <taxon>Bacillariophyta</taxon>
        <taxon>Coscinodiscophyceae</taxon>
        <taxon>Thalassiosirophycidae</taxon>
        <taxon>Thalassiosirales</taxon>
        <taxon>Thalassiosiraceae</taxon>
        <taxon>Thalassiosira</taxon>
    </lineage>
</organism>
<feature type="chain" id="PRO_5002869450" evidence="1">
    <location>
        <begin position="20"/>
        <end position="188"/>
    </location>
</feature>
<dbReference type="RefSeq" id="XP_002290953.1">
    <property type="nucleotide sequence ID" value="XM_002290917.1"/>
</dbReference>
<name>B8C558_THAPS</name>
<dbReference type="InParanoid" id="B8C558"/>
<dbReference type="Proteomes" id="UP000001449">
    <property type="component" value="Chromosome 6"/>
</dbReference>
<keyword evidence="3" id="KW-1185">Reference proteome</keyword>
<sequence>MKAKSIAIFAAASPLLASAFIMSSSSSSSSFALRSSSSSKSDVVSIDVSDLGLTTADLEKKIPIHNFSIESSGYQSTSRIPDVNDDGCYWVENPTDLDVTLRIPGLRGQPAECLSVLFSTTTVSIAAFGRVVWSAIQMGISNADECSFLTLDGEDGIPIIQMNVAKRDLDEGDRWGGYILQVGEDSIL</sequence>
<dbReference type="HOGENOM" id="CLU_1443505_0_0_1"/>
<feature type="signal peptide" evidence="1">
    <location>
        <begin position="1"/>
        <end position="19"/>
    </location>
</feature>
<reference evidence="2 3" key="2">
    <citation type="journal article" date="2008" name="Nature">
        <title>The Phaeodactylum genome reveals the evolutionary history of diatom genomes.</title>
        <authorList>
            <person name="Bowler C."/>
            <person name="Allen A.E."/>
            <person name="Badger J.H."/>
            <person name="Grimwood J."/>
            <person name="Jabbari K."/>
            <person name="Kuo A."/>
            <person name="Maheswari U."/>
            <person name="Martens C."/>
            <person name="Maumus F."/>
            <person name="Otillar R.P."/>
            <person name="Rayko E."/>
            <person name="Salamov A."/>
            <person name="Vandepoele K."/>
            <person name="Beszteri B."/>
            <person name="Gruber A."/>
            <person name="Heijde M."/>
            <person name="Katinka M."/>
            <person name="Mock T."/>
            <person name="Valentin K."/>
            <person name="Verret F."/>
            <person name="Berges J.A."/>
            <person name="Brownlee C."/>
            <person name="Cadoret J.P."/>
            <person name="Chiovitti A."/>
            <person name="Choi C.J."/>
            <person name="Coesel S."/>
            <person name="De Martino A."/>
            <person name="Detter J.C."/>
            <person name="Durkin C."/>
            <person name="Falciatore A."/>
            <person name="Fournet J."/>
            <person name="Haruta M."/>
            <person name="Huysman M.J."/>
            <person name="Jenkins B.D."/>
            <person name="Jiroutova K."/>
            <person name="Jorgensen R.E."/>
            <person name="Joubert Y."/>
            <person name="Kaplan A."/>
            <person name="Kroger N."/>
            <person name="Kroth P.G."/>
            <person name="La Roche J."/>
            <person name="Lindquist E."/>
            <person name="Lommer M."/>
            <person name="Martin-Jezequel V."/>
            <person name="Lopez P.J."/>
            <person name="Lucas S."/>
            <person name="Mangogna M."/>
            <person name="McGinnis K."/>
            <person name="Medlin L.K."/>
            <person name="Montsant A."/>
            <person name="Oudot-Le Secq M.P."/>
            <person name="Napoli C."/>
            <person name="Obornik M."/>
            <person name="Parker M.S."/>
            <person name="Petit J.L."/>
            <person name="Porcel B.M."/>
            <person name="Poulsen N."/>
            <person name="Robison M."/>
            <person name="Rychlewski L."/>
            <person name="Rynearson T.A."/>
            <person name="Schmutz J."/>
            <person name="Shapiro H."/>
            <person name="Siaut M."/>
            <person name="Stanley M."/>
            <person name="Sussman M.R."/>
            <person name="Taylor A.R."/>
            <person name="Vardi A."/>
            <person name="von Dassow P."/>
            <person name="Vyverman W."/>
            <person name="Willis A."/>
            <person name="Wyrwicz L.S."/>
            <person name="Rokhsar D.S."/>
            <person name="Weissenbach J."/>
            <person name="Armbrust E.V."/>
            <person name="Green B.R."/>
            <person name="Van de Peer Y."/>
            <person name="Grigoriev I.V."/>
        </authorList>
    </citation>
    <scope>NUCLEOTIDE SEQUENCE [LARGE SCALE GENOMIC DNA]</scope>
    <source>
        <strain evidence="2 3">CCMP1335</strain>
    </source>
</reference>
<dbReference type="OMA" id="DEGISWQ"/>
<evidence type="ECO:0000313" key="3">
    <source>
        <dbReference type="Proteomes" id="UP000001449"/>
    </source>
</evidence>
<dbReference type="EMBL" id="CM000643">
    <property type="protein sequence ID" value="EED91060.1"/>
    <property type="molecule type" value="Genomic_DNA"/>
</dbReference>